<dbReference type="InterPro" id="IPR001254">
    <property type="entry name" value="Trypsin_dom"/>
</dbReference>
<dbReference type="EMBL" id="OZ034831">
    <property type="protein sequence ID" value="CAL1687664.1"/>
    <property type="molecule type" value="Genomic_DNA"/>
</dbReference>
<dbReference type="Proteomes" id="UP001497644">
    <property type="component" value="Chromosome 8"/>
</dbReference>
<dbReference type="InterPro" id="IPR001314">
    <property type="entry name" value="Peptidase_S1A"/>
</dbReference>
<dbReference type="FunFam" id="2.40.10.10:FF:000068">
    <property type="entry name" value="transmembrane protease serine 2"/>
    <property type="match status" value="1"/>
</dbReference>
<reference evidence="8" key="1">
    <citation type="submission" date="2024-04" db="EMBL/GenBank/DDBJ databases">
        <authorList>
            <consortium name="Molecular Ecology Group"/>
        </authorList>
    </citation>
    <scope>NUCLEOTIDE SEQUENCE</scope>
</reference>
<evidence type="ECO:0000313" key="8">
    <source>
        <dbReference type="EMBL" id="CAL1687664.1"/>
    </source>
</evidence>
<evidence type="ECO:0000256" key="1">
    <source>
        <dbReference type="ARBA" id="ARBA00007664"/>
    </source>
</evidence>
<evidence type="ECO:0000259" key="7">
    <source>
        <dbReference type="PROSITE" id="PS50240"/>
    </source>
</evidence>
<dbReference type="Pfam" id="PF00089">
    <property type="entry name" value="Trypsin"/>
    <property type="match status" value="1"/>
</dbReference>
<protein>
    <recommendedName>
        <fullName evidence="7">Peptidase S1 domain-containing protein</fullName>
    </recommendedName>
</protein>
<dbReference type="PRINTS" id="PR00722">
    <property type="entry name" value="CHYMOTRYPSIN"/>
</dbReference>
<dbReference type="InterPro" id="IPR043504">
    <property type="entry name" value="Peptidase_S1_PA_chymotrypsin"/>
</dbReference>
<dbReference type="Gene3D" id="2.40.10.10">
    <property type="entry name" value="Trypsin-like serine proteases"/>
    <property type="match status" value="1"/>
</dbReference>
<evidence type="ECO:0000256" key="6">
    <source>
        <dbReference type="SAM" id="SignalP"/>
    </source>
</evidence>
<evidence type="ECO:0000313" key="9">
    <source>
        <dbReference type="Proteomes" id="UP001497644"/>
    </source>
</evidence>
<evidence type="ECO:0000256" key="4">
    <source>
        <dbReference type="ARBA" id="ARBA00022825"/>
    </source>
</evidence>
<feature type="signal peptide" evidence="6">
    <location>
        <begin position="1"/>
        <end position="18"/>
    </location>
</feature>
<dbReference type="InterPro" id="IPR009003">
    <property type="entry name" value="Peptidase_S1_PA"/>
</dbReference>
<sequence>MKQLACVLIALAITGIYADEPEKLVNGIPTSIEKYPHAVSIRTNNNHMCGGSIISARHILTAAHCVEPLLKDAKLRRDLTVVSGTTLLSSGGERHKVSRMWYHEKFDLKSGDGSHDIGLLELAAPISFNSKQQPIKLPTSDLTKGESVTIVAWGSRGFLRPVHDDLQKLDAKCMPADECQKYHKLMPVSENEFCTLITKGTGACNGDSGSGVVRNSDGTIVGAVSRGIPCARGLPDVFTSVSKFVSWINEKMLL</sequence>
<feature type="domain" description="Peptidase S1" evidence="7">
    <location>
        <begin position="24"/>
        <end position="253"/>
    </location>
</feature>
<proteinExistence type="inferred from homology"/>
<dbReference type="PANTHER" id="PTHR24276:SF96">
    <property type="entry name" value="PEPTIDASE S1 DOMAIN-CONTAINING PROTEIN"/>
    <property type="match status" value="1"/>
</dbReference>
<evidence type="ECO:0000256" key="3">
    <source>
        <dbReference type="ARBA" id="ARBA00022801"/>
    </source>
</evidence>
<dbReference type="GO" id="GO:0006508">
    <property type="term" value="P:proteolysis"/>
    <property type="evidence" value="ECO:0007669"/>
    <property type="project" value="UniProtKB-KW"/>
</dbReference>
<accession>A0AAV2P7U8</accession>
<dbReference type="AlphaFoldDB" id="A0AAV2P7U8"/>
<dbReference type="SUPFAM" id="SSF50494">
    <property type="entry name" value="Trypsin-like serine proteases"/>
    <property type="match status" value="1"/>
</dbReference>
<name>A0AAV2P7U8_9HYME</name>
<keyword evidence="2" id="KW-0645">Protease</keyword>
<dbReference type="InterPro" id="IPR018114">
    <property type="entry name" value="TRYPSIN_HIS"/>
</dbReference>
<keyword evidence="5" id="KW-1015">Disulfide bond</keyword>
<evidence type="ECO:0000256" key="5">
    <source>
        <dbReference type="ARBA" id="ARBA00023157"/>
    </source>
</evidence>
<keyword evidence="6" id="KW-0732">Signal</keyword>
<dbReference type="PROSITE" id="PS00134">
    <property type="entry name" value="TRYPSIN_HIS"/>
    <property type="match status" value="1"/>
</dbReference>
<dbReference type="InterPro" id="IPR050430">
    <property type="entry name" value="Peptidase_S1"/>
</dbReference>
<dbReference type="PROSITE" id="PS50240">
    <property type="entry name" value="TRYPSIN_DOM"/>
    <property type="match status" value="1"/>
</dbReference>
<feature type="chain" id="PRO_5043472303" description="Peptidase S1 domain-containing protein" evidence="6">
    <location>
        <begin position="19"/>
        <end position="254"/>
    </location>
</feature>
<keyword evidence="3" id="KW-0378">Hydrolase</keyword>
<evidence type="ECO:0000256" key="2">
    <source>
        <dbReference type="ARBA" id="ARBA00022670"/>
    </source>
</evidence>
<organism evidence="8 9">
    <name type="scientific">Lasius platythorax</name>
    <dbReference type="NCBI Taxonomy" id="488582"/>
    <lineage>
        <taxon>Eukaryota</taxon>
        <taxon>Metazoa</taxon>
        <taxon>Ecdysozoa</taxon>
        <taxon>Arthropoda</taxon>
        <taxon>Hexapoda</taxon>
        <taxon>Insecta</taxon>
        <taxon>Pterygota</taxon>
        <taxon>Neoptera</taxon>
        <taxon>Endopterygota</taxon>
        <taxon>Hymenoptera</taxon>
        <taxon>Apocrita</taxon>
        <taxon>Aculeata</taxon>
        <taxon>Formicoidea</taxon>
        <taxon>Formicidae</taxon>
        <taxon>Formicinae</taxon>
        <taxon>Lasius</taxon>
        <taxon>Lasius</taxon>
    </lineage>
</organism>
<keyword evidence="4" id="KW-0720">Serine protease</keyword>
<gene>
    <name evidence="8" type="ORF">LPLAT_LOCUS12907</name>
</gene>
<dbReference type="PANTHER" id="PTHR24276">
    <property type="entry name" value="POLYSERASE-RELATED"/>
    <property type="match status" value="1"/>
</dbReference>
<dbReference type="SMART" id="SM00020">
    <property type="entry name" value="Tryp_SPc"/>
    <property type="match status" value="1"/>
</dbReference>
<dbReference type="CDD" id="cd00190">
    <property type="entry name" value="Tryp_SPc"/>
    <property type="match status" value="1"/>
</dbReference>
<keyword evidence="9" id="KW-1185">Reference proteome</keyword>
<comment type="similarity">
    <text evidence="1">Belongs to the peptidase S1 family.</text>
</comment>
<dbReference type="GO" id="GO:0004252">
    <property type="term" value="F:serine-type endopeptidase activity"/>
    <property type="evidence" value="ECO:0007669"/>
    <property type="project" value="InterPro"/>
</dbReference>